<accession>A0A8S9FU80</accession>
<organism evidence="2 3">
    <name type="scientific">Brassica cretica</name>
    <name type="common">Mustard</name>
    <dbReference type="NCBI Taxonomy" id="69181"/>
    <lineage>
        <taxon>Eukaryota</taxon>
        <taxon>Viridiplantae</taxon>
        <taxon>Streptophyta</taxon>
        <taxon>Embryophyta</taxon>
        <taxon>Tracheophyta</taxon>
        <taxon>Spermatophyta</taxon>
        <taxon>Magnoliopsida</taxon>
        <taxon>eudicotyledons</taxon>
        <taxon>Gunneridae</taxon>
        <taxon>Pentapetalae</taxon>
        <taxon>rosids</taxon>
        <taxon>malvids</taxon>
        <taxon>Brassicales</taxon>
        <taxon>Brassicaceae</taxon>
        <taxon>Brassiceae</taxon>
        <taxon>Brassica</taxon>
    </lineage>
</organism>
<dbReference type="EMBL" id="QGKW02002228">
    <property type="protein sequence ID" value="KAF2535528.1"/>
    <property type="molecule type" value="Genomic_DNA"/>
</dbReference>
<evidence type="ECO:0000313" key="2">
    <source>
        <dbReference type="EMBL" id="KAF2535528.1"/>
    </source>
</evidence>
<gene>
    <name evidence="2" type="ORF">F2Q68_00020893</name>
</gene>
<feature type="domain" description="Reverse transcriptase zinc-binding" evidence="1">
    <location>
        <begin position="96"/>
        <end position="157"/>
    </location>
</feature>
<proteinExistence type="predicted"/>
<dbReference type="AlphaFoldDB" id="A0A8S9FU80"/>
<comment type="caution">
    <text evidence="2">The sequence shown here is derived from an EMBL/GenBank/DDBJ whole genome shotgun (WGS) entry which is preliminary data.</text>
</comment>
<name>A0A8S9FU80_BRACR</name>
<sequence>MESCYPSGDTAFFWWDPRTPLGSLYSFLGESRPSQLGVPLFALVSDVRKNGSSWSLPPTIRSEKQVQLLAFISSLPSSTSADSPYWSVDGIPQKRFISKVVWNFIPPSLPNKVWAPLVWHKGAIPRHSTTAWLFILNRNPTLDRLVSWGFDSESTCVDWIMNLEIIYYFTVFTHMLSGILSLAPSPWCSTIGLVCFTVLVTYSFPG</sequence>
<evidence type="ECO:0000313" key="3">
    <source>
        <dbReference type="Proteomes" id="UP000712281"/>
    </source>
</evidence>
<protein>
    <recommendedName>
        <fullName evidence="1">Reverse transcriptase zinc-binding domain-containing protein</fullName>
    </recommendedName>
</protein>
<dbReference type="Pfam" id="PF13966">
    <property type="entry name" value="zf-RVT"/>
    <property type="match status" value="1"/>
</dbReference>
<reference evidence="2" key="1">
    <citation type="submission" date="2019-12" db="EMBL/GenBank/DDBJ databases">
        <title>Genome sequencing and annotation of Brassica cretica.</title>
        <authorList>
            <person name="Studholme D.J."/>
            <person name="Sarris P.F."/>
        </authorList>
    </citation>
    <scope>NUCLEOTIDE SEQUENCE</scope>
    <source>
        <strain evidence="2">PFS-001/15</strain>
        <tissue evidence="2">Leaf</tissue>
    </source>
</reference>
<dbReference type="Proteomes" id="UP000712281">
    <property type="component" value="Unassembled WGS sequence"/>
</dbReference>
<dbReference type="InterPro" id="IPR026960">
    <property type="entry name" value="RVT-Znf"/>
</dbReference>
<evidence type="ECO:0000259" key="1">
    <source>
        <dbReference type="Pfam" id="PF13966"/>
    </source>
</evidence>